<dbReference type="GO" id="GO:0043531">
    <property type="term" value="F:ADP binding"/>
    <property type="evidence" value="ECO:0007669"/>
    <property type="project" value="InterPro"/>
</dbReference>
<comment type="caution">
    <text evidence="11">The sequence shown here is derived from an EMBL/GenBank/DDBJ whole genome shotgun (WGS) entry which is preliminary data.</text>
</comment>
<dbReference type="PRINTS" id="PR00364">
    <property type="entry name" value="DISEASERSIST"/>
</dbReference>
<accession>A0A438D5D6</accession>
<dbReference type="InterPro" id="IPR042197">
    <property type="entry name" value="Apaf_helical"/>
</dbReference>
<evidence type="ECO:0000256" key="4">
    <source>
        <dbReference type="ARBA" id="ARBA00022667"/>
    </source>
</evidence>
<comment type="subcellular location">
    <subcellularLocation>
        <location evidence="2">Cytoplasm</location>
    </subcellularLocation>
</comment>
<protein>
    <submittedName>
        <fullName evidence="11">Disease resistance protein RPP13</fullName>
    </submittedName>
</protein>
<dbReference type="SUPFAM" id="SSF52540">
    <property type="entry name" value="P-loop containing nucleoside triphosphate hydrolases"/>
    <property type="match status" value="1"/>
</dbReference>
<name>A0A438D5D6_VITVI</name>
<dbReference type="Pfam" id="PF23559">
    <property type="entry name" value="WHD_DRP"/>
    <property type="match status" value="1"/>
</dbReference>
<dbReference type="Gene3D" id="1.10.8.430">
    <property type="entry name" value="Helical domain of apoptotic protease-activating factors"/>
    <property type="match status" value="1"/>
</dbReference>
<evidence type="ECO:0000256" key="7">
    <source>
        <dbReference type="ARBA" id="ARBA00022821"/>
    </source>
</evidence>
<dbReference type="InterPro" id="IPR036388">
    <property type="entry name" value="WH-like_DNA-bd_sf"/>
</dbReference>
<evidence type="ECO:0000256" key="5">
    <source>
        <dbReference type="ARBA" id="ARBA00022737"/>
    </source>
</evidence>
<feature type="domain" description="Disease resistance protein winged helix" evidence="10">
    <location>
        <begin position="396"/>
        <end position="467"/>
    </location>
</feature>
<evidence type="ECO:0000256" key="1">
    <source>
        <dbReference type="ARBA" id="ARBA00002074"/>
    </source>
</evidence>
<dbReference type="PANTHER" id="PTHR23155">
    <property type="entry name" value="DISEASE RESISTANCE PROTEIN RP"/>
    <property type="match status" value="1"/>
</dbReference>
<dbReference type="EMBL" id="QGNW01001790">
    <property type="protein sequence ID" value="RVW30663.1"/>
    <property type="molecule type" value="Genomic_DNA"/>
</dbReference>
<evidence type="ECO:0000313" key="12">
    <source>
        <dbReference type="Proteomes" id="UP000288805"/>
    </source>
</evidence>
<comment type="function">
    <text evidence="1">Confers resistance to late blight (Phytophthora infestans) races carrying the avirulence gene Avr1. Resistance proteins guard the plant against pathogens that contain an appropriate avirulence protein via an indirect interaction with this avirulence protein. That triggers a defense system including the hypersensitive response, which restricts the pathogen growth.</text>
</comment>
<dbReference type="FunFam" id="1.10.10.10:FF:000322">
    <property type="entry name" value="Probable disease resistance protein At1g63360"/>
    <property type="match status" value="1"/>
</dbReference>
<dbReference type="Gene3D" id="1.10.10.10">
    <property type="entry name" value="Winged helix-like DNA-binding domain superfamily/Winged helix DNA-binding domain"/>
    <property type="match status" value="1"/>
</dbReference>
<feature type="domain" description="NB-ARC" evidence="8">
    <location>
        <begin position="137"/>
        <end position="306"/>
    </location>
</feature>
<evidence type="ECO:0000259" key="8">
    <source>
        <dbReference type="Pfam" id="PF00931"/>
    </source>
</evidence>
<dbReference type="Gene3D" id="3.40.50.300">
    <property type="entry name" value="P-loop containing nucleotide triphosphate hydrolases"/>
    <property type="match status" value="1"/>
</dbReference>
<dbReference type="InterPro" id="IPR002182">
    <property type="entry name" value="NB-ARC"/>
</dbReference>
<dbReference type="Proteomes" id="UP000288805">
    <property type="component" value="Unassembled WGS sequence"/>
</dbReference>
<dbReference type="Gene3D" id="1.20.5.4130">
    <property type="match status" value="1"/>
</dbReference>
<dbReference type="FunFam" id="3.40.50.300:FF:001091">
    <property type="entry name" value="Probable disease resistance protein At1g61300"/>
    <property type="match status" value="1"/>
</dbReference>
<keyword evidence="6" id="KW-0547">Nucleotide-binding</keyword>
<evidence type="ECO:0000259" key="9">
    <source>
        <dbReference type="Pfam" id="PF18052"/>
    </source>
</evidence>
<dbReference type="Pfam" id="PF00931">
    <property type="entry name" value="NB-ARC"/>
    <property type="match status" value="1"/>
</dbReference>
<feature type="domain" description="Disease resistance N-terminal" evidence="9">
    <location>
        <begin position="1"/>
        <end position="55"/>
    </location>
</feature>
<dbReference type="PANTHER" id="PTHR23155:SF1152">
    <property type="entry name" value="AAA+ ATPASE DOMAIN-CONTAINING PROTEIN"/>
    <property type="match status" value="1"/>
</dbReference>
<dbReference type="InterPro" id="IPR032675">
    <property type="entry name" value="LRR_dom_sf"/>
</dbReference>
<dbReference type="InterPro" id="IPR027417">
    <property type="entry name" value="P-loop_NTPase"/>
</dbReference>
<dbReference type="CDD" id="cd14798">
    <property type="entry name" value="RX-CC_like"/>
    <property type="match status" value="1"/>
</dbReference>
<gene>
    <name evidence="11" type="primary">RPP13_14</name>
    <name evidence="11" type="ORF">CK203_101255</name>
</gene>
<dbReference type="Pfam" id="PF18052">
    <property type="entry name" value="Rx_N"/>
    <property type="match status" value="1"/>
</dbReference>
<keyword evidence="4" id="KW-0381">Hypersensitive response</keyword>
<evidence type="ECO:0000256" key="3">
    <source>
        <dbReference type="ARBA" id="ARBA00022490"/>
    </source>
</evidence>
<dbReference type="InterPro" id="IPR058922">
    <property type="entry name" value="WHD_DRP"/>
</dbReference>
<evidence type="ECO:0000256" key="2">
    <source>
        <dbReference type="ARBA" id="ARBA00004496"/>
    </source>
</evidence>
<dbReference type="InterPro" id="IPR044974">
    <property type="entry name" value="Disease_R_plants"/>
</dbReference>
<proteinExistence type="predicted"/>
<keyword evidence="3" id="KW-0963">Cytoplasm</keyword>
<keyword evidence="7" id="KW-0611">Plant defense</keyword>
<evidence type="ECO:0000256" key="6">
    <source>
        <dbReference type="ARBA" id="ARBA00022741"/>
    </source>
</evidence>
<dbReference type="GO" id="GO:0009626">
    <property type="term" value="P:plant-type hypersensitive response"/>
    <property type="evidence" value="ECO:0007669"/>
    <property type="project" value="UniProtKB-KW"/>
</dbReference>
<dbReference type="Gene3D" id="3.80.10.10">
    <property type="entry name" value="Ribonuclease Inhibitor"/>
    <property type="match status" value="1"/>
</dbReference>
<dbReference type="AlphaFoldDB" id="A0A438D5D6"/>
<keyword evidence="5" id="KW-0677">Repeat</keyword>
<evidence type="ECO:0000259" key="10">
    <source>
        <dbReference type="Pfam" id="PF23559"/>
    </source>
</evidence>
<sequence>MEWMRLVLEDADIDTKCNHDKRLKLWMNQIRDVAYDAEDVIDEFMFEIEHQRQRRPNRFLPTCVRFADKLPFIHELDGRIREINITIEKILANKDRYNIESGIPSEAGSSSSTEGMVQREKRFPIVEEADVVGMTGEAEAVKQMLVEEESESRVVAIVGMGGLGKTTLAKKVYNHSEVNRHFECRALVYVSQEYRIRELLTGIAYCIMTNLSPERKTKISKMDEKLLGEEVNGYLKDKRYLIVLDDVWSIQVWHGLRSHLPESNKRRVLITTRDQQIALDAYAKPYELRPLGEKESWELFLKKTFPIGSTSPGVCPAELEDLGKKITEKCKGLPLAIVVSGGLLSRKEKTKSSWAKILKSMEWHLSQGPESCLRILALSYSNLPYFLKSCFLYCGVFPEDCQIKASKLMQMWIAEGFVQGRGEEMVEDVAEEYLEELIHRSMIQVAGRKWDGRVKSCRIHDLLRDLAISKAKDSKFFEVHRNIIFAYPFNPRRLIAHDSKNISQHLHTCRLIRSLTCSLDFPLSSLVSCLRIADSLRSNTNCKLVNLQTLDLRDSFVMIPFSIWKLHQLKHLHTGFGKILRQPIMERKLYLRGTRFTNSYEFYPSNLVELKLQNCELEQDPMLTLDKLPNLRVLKLMVESYIGNKMTCSSGGFSQLEFLKLGGLPALEELLKVEEGAMPTLKTLQIAGCYRIKTLLHQLLKLKNL</sequence>
<dbReference type="InterPro" id="IPR041118">
    <property type="entry name" value="Rx_N"/>
</dbReference>
<dbReference type="InterPro" id="IPR038005">
    <property type="entry name" value="RX-like_CC"/>
</dbReference>
<dbReference type="SUPFAM" id="SSF52058">
    <property type="entry name" value="L domain-like"/>
    <property type="match status" value="1"/>
</dbReference>
<reference evidence="11 12" key="1">
    <citation type="journal article" date="2018" name="PLoS Genet.">
        <title>Population sequencing reveals clonal diversity and ancestral inbreeding in the grapevine cultivar Chardonnay.</title>
        <authorList>
            <person name="Roach M.J."/>
            <person name="Johnson D.L."/>
            <person name="Bohlmann J."/>
            <person name="van Vuuren H.J."/>
            <person name="Jones S.J."/>
            <person name="Pretorius I.S."/>
            <person name="Schmidt S.A."/>
            <person name="Borneman A.R."/>
        </authorList>
    </citation>
    <scope>NUCLEOTIDE SEQUENCE [LARGE SCALE GENOMIC DNA]</scope>
    <source>
        <strain evidence="12">cv. Chardonnay</strain>
        <tissue evidence="11">Leaf</tissue>
    </source>
</reference>
<evidence type="ECO:0000313" key="11">
    <source>
        <dbReference type="EMBL" id="RVW30663.1"/>
    </source>
</evidence>
<organism evidence="11 12">
    <name type="scientific">Vitis vinifera</name>
    <name type="common">Grape</name>
    <dbReference type="NCBI Taxonomy" id="29760"/>
    <lineage>
        <taxon>Eukaryota</taxon>
        <taxon>Viridiplantae</taxon>
        <taxon>Streptophyta</taxon>
        <taxon>Embryophyta</taxon>
        <taxon>Tracheophyta</taxon>
        <taxon>Spermatophyta</taxon>
        <taxon>Magnoliopsida</taxon>
        <taxon>eudicotyledons</taxon>
        <taxon>Gunneridae</taxon>
        <taxon>Pentapetalae</taxon>
        <taxon>rosids</taxon>
        <taxon>Vitales</taxon>
        <taxon>Vitaceae</taxon>
        <taxon>Viteae</taxon>
        <taxon>Vitis</taxon>
    </lineage>
</organism>